<feature type="domain" description="Rhodopsin" evidence="3">
    <location>
        <begin position="41"/>
        <end position="274"/>
    </location>
</feature>
<organism evidence="4 5">
    <name type="scientific">Setomelanomma holmii</name>
    <dbReference type="NCBI Taxonomy" id="210430"/>
    <lineage>
        <taxon>Eukaryota</taxon>
        <taxon>Fungi</taxon>
        <taxon>Dikarya</taxon>
        <taxon>Ascomycota</taxon>
        <taxon>Pezizomycotina</taxon>
        <taxon>Dothideomycetes</taxon>
        <taxon>Pleosporomycetidae</taxon>
        <taxon>Pleosporales</taxon>
        <taxon>Pleosporineae</taxon>
        <taxon>Phaeosphaeriaceae</taxon>
        <taxon>Setomelanomma</taxon>
    </lineage>
</organism>
<feature type="transmembrane region" description="Helical" evidence="2">
    <location>
        <begin position="175"/>
        <end position="199"/>
    </location>
</feature>
<evidence type="ECO:0000256" key="2">
    <source>
        <dbReference type="SAM" id="Phobius"/>
    </source>
</evidence>
<dbReference type="AlphaFoldDB" id="A0A9P4LH92"/>
<dbReference type="PANTHER" id="PTHR38794:SF1">
    <property type="entry name" value="INTEGRAL MEMBRANE PROTEIN"/>
    <property type="match status" value="1"/>
</dbReference>
<feature type="region of interest" description="Disordered" evidence="1">
    <location>
        <begin position="285"/>
        <end position="349"/>
    </location>
</feature>
<dbReference type="EMBL" id="ML978241">
    <property type="protein sequence ID" value="KAF2026536.1"/>
    <property type="molecule type" value="Genomic_DNA"/>
</dbReference>
<evidence type="ECO:0000313" key="5">
    <source>
        <dbReference type="Proteomes" id="UP000799777"/>
    </source>
</evidence>
<evidence type="ECO:0000313" key="4">
    <source>
        <dbReference type="EMBL" id="KAF2026536.1"/>
    </source>
</evidence>
<keyword evidence="2" id="KW-1133">Transmembrane helix</keyword>
<comment type="caution">
    <text evidence="4">The sequence shown here is derived from an EMBL/GenBank/DDBJ whole genome shotgun (WGS) entry which is preliminary data.</text>
</comment>
<dbReference type="Pfam" id="PF20684">
    <property type="entry name" value="Fung_rhodopsin"/>
    <property type="match status" value="1"/>
</dbReference>
<feature type="compositionally biased region" description="Polar residues" evidence="1">
    <location>
        <begin position="333"/>
        <end position="342"/>
    </location>
</feature>
<proteinExistence type="predicted"/>
<feature type="transmembrane region" description="Helical" evidence="2">
    <location>
        <begin position="211"/>
        <end position="234"/>
    </location>
</feature>
<dbReference type="Proteomes" id="UP000799777">
    <property type="component" value="Unassembled WGS sequence"/>
</dbReference>
<dbReference type="OrthoDB" id="3918601at2759"/>
<feature type="compositionally biased region" description="Basic and acidic residues" evidence="1">
    <location>
        <begin position="289"/>
        <end position="300"/>
    </location>
</feature>
<feature type="transmembrane region" description="Helical" evidence="2">
    <location>
        <begin position="52"/>
        <end position="77"/>
    </location>
</feature>
<accession>A0A9P4LH92</accession>
<dbReference type="InterPro" id="IPR049326">
    <property type="entry name" value="Rhodopsin_dom_fungi"/>
</dbReference>
<feature type="transmembrane region" description="Helical" evidence="2">
    <location>
        <begin position="246"/>
        <end position="266"/>
    </location>
</feature>
<gene>
    <name evidence="4" type="ORF">EK21DRAFT_73866</name>
</gene>
<evidence type="ECO:0000256" key="1">
    <source>
        <dbReference type="SAM" id="MobiDB-lite"/>
    </source>
</evidence>
<evidence type="ECO:0000259" key="3">
    <source>
        <dbReference type="Pfam" id="PF20684"/>
    </source>
</evidence>
<dbReference type="PANTHER" id="PTHR38794">
    <property type="entry name" value="INTEGRAL MEMBRANE PROTEIN"/>
    <property type="match status" value="1"/>
</dbReference>
<name>A0A9P4LH92_9PLEO</name>
<keyword evidence="2" id="KW-0472">Membrane</keyword>
<feature type="transmembrane region" description="Helical" evidence="2">
    <location>
        <begin position="104"/>
        <end position="127"/>
    </location>
</feature>
<keyword evidence="5" id="KW-1185">Reference proteome</keyword>
<keyword evidence="2" id="KW-0812">Transmembrane</keyword>
<feature type="transmembrane region" description="Helical" evidence="2">
    <location>
        <begin position="134"/>
        <end position="155"/>
    </location>
</feature>
<feature type="non-terminal residue" evidence="4">
    <location>
        <position position="349"/>
    </location>
</feature>
<reference evidence="4" key="1">
    <citation type="journal article" date="2020" name="Stud. Mycol.">
        <title>101 Dothideomycetes genomes: a test case for predicting lifestyles and emergence of pathogens.</title>
        <authorList>
            <person name="Haridas S."/>
            <person name="Albert R."/>
            <person name="Binder M."/>
            <person name="Bloem J."/>
            <person name="Labutti K."/>
            <person name="Salamov A."/>
            <person name="Andreopoulos B."/>
            <person name="Baker S."/>
            <person name="Barry K."/>
            <person name="Bills G."/>
            <person name="Bluhm B."/>
            <person name="Cannon C."/>
            <person name="Castanera R."/>
            <person name="Culley D."/>
            <person name="Daum C."/>
            <person name="Ezra D."/>
            <person name="Gonzalez J."/>
            <person name="Henrissat B."/>
            <person name="Kuo A."/>
            <person name="Liang C."/>
            <person name="Lipzen A."/>
            <person name="Lutzoni F."/>
            <person name="Magnuson J."/>
            <person name="Mondo S."/>
            <person name="Nolan M."/>
            <person name="Ohm R."/>
            <person name="Pangilinan J."/>
            <person name="Park H.-J."/>
            <person name="Ramirez L."/>
            <person name="Alfaro M."/>
            <person name="Sun H."/>
            <person name="Tritt A."/>
            <person name="Yoshinaga Y."/>
            <person name="Zwiers L.-H."/>
            <person name="Turgeon B."/>
            <person name="Goodwin S."/>
            <person name="Spatafora J."/>
            <person name="Crous P."/>
            <person name="Grigoriev I."/>
        </authorList>
    </citation>
    <scope>NUCLEOTIDE SEQUENCE</scope>
    <source>
        <strain evidence="4">CBS 110217</strain>
    </source>
</reference>
<protein>
    <recommendedName>
        <fullName evidence="3">Rhodopsin domain-containing protein</fullName>
    </recommendedName>
</protein>
<sequence>MHISKLYFERSPFSDSQDRSSSIRTATWAMLAIHATMFVARQAMKATVFRKVALDDLFALSATVSALGLSITTLVLADEGLGVLGYLTIERAKILMKGYYASEFLYLSSICFSKLSLLVLLHTVVTLQRLHRRLVLGLGAVISLWSIASLVAINFQCELPWPWEMMTLRCFNTRAFWVIYCIMDISTELCMVMLSVNLVAYSRTRLMRKVAVGACFAPRALVVAASLVRIIWLYPITPHTYPEYRLWLPAILTQVHVCTSISTAYIPYMIPVFRSFDHGLPRTNLSKNADVRTDDHERARSSSLWARRQQKQNGTGSWKSVVGKTLKYERVSQKSPHNSTPGAMTPLTP</sequence>